<reference evidence="1" key="1">
    <citation type="submission" date="2019-11" db="EMBL/GenBank/DDBJ databases">
        <title>Genomic insights into an expanded diversity of filamentous marine cyanobacteria reveals the extraordinary biosynthetic potential of Moorea and Okeania.</title>
        <authorList>
            <person name="Ferreira Leao T."/>
            <person name="Wang M."/>
            <person name="Moss N."/>
            <person name="Da Silva R."/>
            <person name="Sanders J."/>
            <person name="Nurk S."/>
            <person name="Gurevich A."/>
            <person name="Humphrey G."/>
            <person name="Reher R."/>
            <person name="Zhu Q."/>
            <person name="Belda-Ferre P."/>
            <person name="Glukhov E."/>
            <person name="Rex R."/>
            <person name="Dorrestein P.C."/>
            <person name="Knight R."/>
            <person name="Pevzner P."/>
            <person name="Gerwick W.H."/>
            <person name="Gerwick L."/>
        </authorList>
    </citation>
    <scope>NUCLEOTIDE SEQUENCE</scope>
    <source>
        <strain evidence="1">SIO1C4</strain>
    </source>
</reference>
<organism evidence="1">
    <name type="scientific">Symploca sp. SIO1C4</name>
    <dbReference type="NCBI Taxonomy" id="2607765"/>
    <lineage>
        <taxon>Bacteria</taxon>
        <taxon>Bacillati</taxon>
        <taxon>Cyanobacteriota</taxon>
        <taxon>Cyanophyceae</taxon>
        <taxon>Coleofasciculales</taxon>
        <taxon>Coleofasciculaceae</taxon>
        <taxon>Symploca</taxon>
    </lineage>
</organism>
<sequence>MFLINPQLQKGVRSQELGARRSYSDEDSTPTEYKLLPKAGDFNPCSFSVPPNLQAIRQEKPKALCPVSPSFPVNSHLATQTKLHFSDKASQEVSVNSPNMPDWLQVIIESFFEGVLILTEQGELVYANQIARQICQKLSQYKLQSYCVPEQIWSACQYLIDSRELFPEQKIIIEDDLKVEPALTCHFRIKWLKLEESELPYLLVTIEN</sequence>
<name>A0A6B3N564_9CYAN</name>
<protein>
    <submittedName>
        <fullName evidence="1">Uncharacterized protein</fullName>
    </submittedName>
</protein>
<proteinExistence type="predicted"/>
<comment type="caution">
    <text evidence="1">The sequence shown here is derived from an EMBL/GenBank/DDBJ whole genome shotgun (WGS) entry which is preliminary data.</text>
</comment>
<gene>
    <name evidence="1" type="ORF">F6J89_03425</name>
</gene>
<dbReference type="AlphaFoldDB" id="A0A6B3N564"/>
<evidence type="ECO:0000313" key="1">
    <source>
        <dbReference type="EMBL" id="NER26690.1"/>
    </source>
</evidence>
<accession>A0A6B3N564</accession>
<dbReference type="EMBL" id="JAAHFQ010000043">
    <property type="protein sequence ID" value="NER26690.1"/>
    <property type="molecule type" value="Genomic_DNA"/>
</dbReference>